<reference evidence="1 2" key="1">
    <citation type="submission" date="2024-09" db="EMBL/GenBank/DDBJ databases">
        <authorList>
            <person name="Sun Q."/>
            <person name="Mori K."/>
        </authorList>
    </citation>
    <scope>NUCLEOTIDE SEQUENCE [LARGE SCALE GENOMIC DNA]</scope>
    <source>
        <strain evidence="1 2">KCTC 23076</strain>
    </source>
</reference>
<evidence type="ECO:0000313" key="1">
    <source>
        <dbReference type="EMBL" id="MFC0676695.1"/>
    </source>
</evidence>
<evidence type="ECO:0000313" key="2">
    <source>
        <dbReference type="Proteomes" id="UP001589896"/>
    </source>
</evidence>
<protein>
    <submittedName>
        <fullName evidence="1">Uncharacterized protein</fullName>
    </submittedName>
</protein>
<name>A0ABV6RI81_9GAMM</name>
<dbReference type="Proteomes" id="UP001589896">
    <property type="component" value="Unassembled WGS sequence"/>
</dbReference>
<gene>
    <name evidence="1" type="ORF">ACFFGH_02350</name>
</gene>
<sequence length="88" mass="9505">MSNLLPPNLRTAIENVDLWVEMEIANGTALADVLAGFDGLAARVRGMTWPAEEVAVSRRLALSRARIYGAFPPPTFGDGNALSHSMHE</sequence>
<dbReference type="EMBL" id="JBHLTG010000001">
    <property type="protein sequence ID" value="MFC0676695.1"/>
    <property type="molecule type" value="Genomic_DNA"/>
</dbReference>
<dbReference type="RefSeq" id="WP_386664466.1">
    <property type="nucleotide sequence ID" value="NZ_JBHLTG010000001.1"/>
</dbReference>
<keyword evidence="2" id="KW-1185">Reference proteome</keyword>
<accession>A0ABV6RI81</accession>
<organism evidence="1 2">
    <name type="scientific">Lysobacter korlensis</name>
    <dbReference type="NCBI Taxonomy" id="553636"/>
    <lineage>
        <taxon>Bacteria</taxon>
        <taxon>Pseudomonadati</taxon>
        <taxon>Pseudomonadota</taxon>
        <taxon>Gammaproteobacteria</taxon>
        <taxon>Lysobacterales</taxon>
        <taxon>Lysobacteraceae</taxon>
        <taxon>Lysobacter</taxon>
    </lineage>
</organism>
<comment type="caution">
    <text evidence="1">The sequence shown here is derived from an EMBL/GenBank/DDBJ whole genome shotgun (WGS) entry which is preliminary data.</text>
</comment>
<proteinExistence type="predicted"/>